<feature type="compositionally biased region" description="Basic and acidic residues" evidence="1">
    <location>
        <begin position="36"/>
        <end position="45"/>
    </location>
</feature>
<dbReference type="AlphaFoldDB" id="A0A821I5J2"/>
<evidence type="ECO:0000256" key="1">
    <source>
        <dbReference type="SAM" id="MobiDB-lite"/>
    </source>
</evidence>
<feature type="compositionally biased region" description="Polar residues" evidence="1">
    <location>
        <begin position="12"/>
        <end position="35"/>
    </location>
</feature>
<evidence type="ECO:0000313" key="3">
    <source>
        <dbReference type="Proteomes" id="UP000663873"/>
    </source>
</evidence>
<keyword evidence="3" id="KW-1185">Reference proteome</keyword>
<reference evidence="2" key="1">
    <citation type="submission" date="2021-02" db="EMBL/GenBank/DDBJ databases">
        <authorList>
            <person name="Nowell W R."/>
        </authorList>
    </citation>
    <scope>NUCLEOTIDE SEQUENCE</scope>
</reference>
<evidence type="ECO:0000313" key="2">
    <source>
        <dbReference type="EMBL" id="CAF4696779.1"/>
    </source>
</evidence>
<organism evidence="2 3">
    <name type="scientific">Rotaria socialis</name>
    <dbReference type="NCBI Taxonomy" id="392032"/>
    <lineage>
        <taxon>Eukaryota</taxon>
        <taxon>Metazoa</taxon>
        <taxon>Spiralia</taxon>
        <taxon>Gnathifera</taxon>
        <taxon>Rotifera</taxon>
        <taxon>Eurotatoria</taxon>
        <taxon>Bdelloidea</taxon>
        <taxon>Philodinida</taxon>
        <taxon>Philodinidae</taxon>
        <taxon>Rotaria</taxon>
    </lineage>
</organism>
<feature type="non-terminal residue" evidence="2">
    <location>
        <position position="1"/>
    </location>
</feature>
<feature type="compositionally biased region" description="Low complexity" evidence="1">
    <location>
        <begin position="78"/>
        <end position="107"/>
    </location>
</feature>
<name>A0A821I5J2_9BILA</name>
<accession>A0A821I5J2</accession>
<feature type="compositionally biased region" description="Polar residues" evidence="1">
    <location>
        <begin position="61"/>
        <end position="77"/>
    </location>
</feature>
<protein>
    <submittedName>
        <fullName evidence="2">Uncharacterized protein</fullName>
    </submittedName>
</protein>
<sequence>QRAPSNEPEVSLESQKNQPTNPSDNNYQKASLNKQQGDKITRDYPKTMVPFVPQANKAANPWQQPRFQQPYFSNPMLQQQQQQQHQQQQQQQQQHQQQKQQPHQQHP</sequence>
<feature type="region of interest" description="Disordered" evidence="1">
    <location>
        <begin position="1"/>
        <end position="107"/>
    </location>
</feature>
<dbReference type="EMBL" id="CAJOBP010034347">
    <property type="protein sequence ID" value="CAF4696779.1"/>
    <property type="molecule type" value="Genomic_DNA"/>
</dbReference>
<gene>
    <name evidence="2" type="ORF">UJA718_LOCUS36035</name>
</gene>
<comment type="caution">
    <text evidence="2">The sequence shown here is derived from an EMBL/GenBank/DDBJ whole genome shotgun (WGS) entry which is preliminary data.</text>
</comment>
<proteinExistence type="predicted"/>
<dbReference type="Proteomes" id="UP000663873">
    <property type="component" value="Unassembled WGS sequence"/>
</dbReference>